<organism evidence="2">
    <name type="scientific">Podoviridae sp. cta463</name>
    <dbReference type="NCBI Taxonomy" id="2826561"/>
    <lineage>
        <taxon>Viruses</taxon>
        <taxon>Duplodnaviria</taxon>
        <taxon>Heunggongvirae</taxon>
        <taxon>Uroviricota</taxon>
        <taxon>Caudoviricetes</taxon>
    </lineage>
</organism>
<feature type="transmembrane region" description="Helical" evidence="1">
    <location>
        <begin position="199"/>
        <end position="224"/>
    </location>
</feature>
<reference evidence="2" key="1">
    <citation type="journal article" date="2021" name="Proc. Natl. Acad. Sci. U.S.A.">
        <title>A Catalog of Tens of Thousands of Viruses from Human Metagenomes Reveals Hidden Associations with Chronic Diseases.</title>
        <authorList>
            <person name="Tisza M.J."/>
            <person name="Buck C.B."/>
        </authorList>
    </citation>
    <scope>NUCLEOTIDE SEQUENCE</scope>
    <source>
        <strain evidence="2">Cta463</strain>
    </source>
</reference>
<feature type="transmembrane region" description="Helical" evidence="1">
    <location>
        <begin position="135"/>
        <end position="157"/>
    </location>
</feature>
<keyword evidence="1" id="KW-1133">Transmembrane helix</keyword>
<protein>
    <submittedName>
        <fullName evidence="2">Uncharacterized protein</fullName>
    </submittedName>
</protein>
<feature type="transmembrane region" description="Helical" evidence="1">
    <location>
        <begin position="230"/>
        <end position="252"/>
    </location>
</feature>
<proteinExistence type="predicted"/>
<feature type="transmembrane region" description="Helical" evidence="1">
    <location>
        <begin position="37"/>
        <end position="57"/>
    </location>
</feature>
<feature type="transmembrane region" description="Helical" evidence="1">
    <location>
        <begin position="259"/>
        <end position="280"/>
    </location>
</feature>
<feature type="transmembrane region" description="Helical" evidence="1">
    <location>
        <begin position="169"/>
        <end position="187"/>
    </location>
</feature>
<dbReference type="EMBL" id="BK015729">
    <property type="protein sequence ID" value="DAE22236.1"/>
    <property type="molecule type" value="Genomic_DNA"/>
</dbReference>
<name>A0A8S5QUC3_9CAUD</name>
<feature type="transmembrane region" description="Helical" evidence="1">
    <location>
        <begin position="12"/>
        <end position="31"/>
    </location>
</feature>
<evidence type="ECO:0000256" key="1">
    <source>
        <dbReference type="SAM" id="Phobius"/>
    </source>
</evidence>
<sequence length="308" mass="33328">MLSWPTAGYKLPLSIAASWAWGTSLIVGMQIAQEKGLTAWSIWAAANCLTLVLFGVLTRSGFLSRRVFELKSIKTCAILIQLFCLVIQLNILNAIAIDMGATPVGAYTFATAVGVIFTVWMYWRGLDMSILTDAYQAALTGATLVAIIAIGLWAGAGTMEHAESTTSDALWGVWSACILFAGPIGDLQHYQRAERAGKGHAYTIAGGVFAVYMLLVLAMSFFQFNWIMNALLIVAVICVTSSTIDSIAVALHELVNKEVGTAVGVFVCFFWGVFAQMGVVELWSKAGVFRVAFALVILATAFRMLRKR</sequence>
<feature type="transmembrane region" description="Helical" evidence="1">
    <location>
        <begin position="286"/>
        <end position="305"/>
    </location>
</feature>
<evidence type="ECO:0000313" key="2">
    <source>
        <dbReference type="EMBL" id="DAE22236.1"/>
    </source>
</evidence>
<feature type="transmembrane region" description="Helical" evidence="1">
    <location>
        <begin position="78"/>
        <end position="97"/>
    </location>
</feature>
<feature type="transmembrane region" description="Helical" evidence="1">
    <location>
        <begin position="103"/>
        <end position="123"/>
    </location>
</feature>
<keyword evidence="1" id="KW-0472">Membrane</keyword>
<accession>A0A8S5QUC3</accession>
<keyword evidence="1" id="KW-0812">Transmembrane</keyword>